<evidence type="ECO:0000313" key="1">
    <source>
        <dbReference type="EMBL" id="BBO67798.1"/>
    </source>
</evidence>
<keyword evidence="2" id="KW-1185">Reference proteome</keyword>
<evidence type="ECO:0000313" key="2">
    <source>
        <dbReference type="Proteomes" id="UP000427906"/>
    </source>
</evidence>
<dbReference type="KEGG" id="dalk:DSCA_17280"/>
<dbReference type="AlphaFoldDB" id="A0A5K7YFG9"/>
<dbReference type="EMBL" id="AP021874">
    <property type="protein sequence ID" value="BBO67798.1"/>
    <property type="molecule type" value="Genomic_DNA"/>
</dbReference>
<gene>
    <name evidence="1" type="ORF">DSCA_17280</name>
</gene>
<accession>A0A5K7YFG9</accession>
<name>A0A5K7YFG9_9BACT</name>
<dbReference type="Proteomes" id="UP000427906">
    <property type="component" value="Chromosome"/>
</dbReference>
<sequence>MLIVSSWSEQFRADIGLKGVSQVWGGPPAWYIWLADAPGVYHLALLATEEKKQRGKALYKAEFAVKCYPYPDDACFQGFSFLEQTLINSDFFDKTHTPVFECRGKIPPDLFTIGMVEVAMDHEAHMASFCIETQDILRSRYAAETDQFFPILDLDRKFVEGEIDRDIPGLKMAYPLFDCLMCLYANAGKQAPLQIRCSKAPGFEIVIERGNVNATPNKAINGYRLDVRYAATVRNEHNNNVLMQTDSKECREAFFYERMFPCGHFHEDQEDERLPISVNRNWWSLAHKHYVSELASSCGCH</sequence>
<reference evidence="1 2" key="1">
    <citation type="submission" date="2019-11" db="EMBL/GenBank/DDBJ databases">
        <title>Comparative genomics of hydrocarbon-degrading Desulfosarcina strains.</title>
        <authorList>
            <person name="Watanabe M."/>
            <person name="Kojima H."/>
            <person name="Fukui M."/>
        </authorList>
    </citation>
    <scope>NUCLEOTIDE SEQUENCE [LARGE SCALE GENOMIC DNA]</scope>
    <source>
        <strain evidence="1 2">PL12</strain>
    </source>
</reference>
<proteinExistence type="predicted"/>
<organism evidence="1 2">
    <name type="scientific">Desulfosarcina alkanivorans</name>
    <dbReference type="NCBI Taxonomy" id="571177"/>
    <lineage>
        <taxon>Bacteria</taxon>
        <taxon>Pseudomonadati</taxon>
        <taxon>Thermodesulfobacteriota</taxon>
        <taxon>Desulfobacteria</taxon>
        <taxon>Desulfobacterales</taxon>
        <taxon>Desulfosarcinaceae</taxon>
        <taxon>Desulfosarcina</taxon>
    </lineage>
</organism>
<protein>
    <submittedName>
        <fullName evidence="1">Uncharacterized protein</fullName>
    </submittedName>
</protein>